<dbReference type="Pfam" id="PF01828">
    <property type="entry name" value="Peptidase_A4"/>
    <property type="match status" value="1"/>
</dbReference>
<accession>A0A5M9K5H1</accession>
<dbReference type="GO" id="GO:0006508">
    <property type="term" value="P:proteolysis"/>
    <property type="evidence" value="ECO:0007669"/>
    <property type="project" value="InterPro"/>
</dbReference>
<feature type="active site" description="Proton acceptor" evidence="1">
    <location>
        <position position="199"/>
    </location>
</feature>
<comment type="caution">
    <text evidence="4">The sequence shown here is derived from an EMBL/GenBank/DDBJ whole genome shotgun (WGS) entry which is preliminary data.</text>
</comment>
<dbReference type="VEuPathDB" id="FungiDB:MFRU_002g01920"/>
<evidence type="ECO:0000256" key="1">
    <source>
        <dbReference type="PIRSR" id="PIRSR600250-50"/>
    </source>
</evidence>
<dbReference type="CDD" id="cd13426">
    <property type="entry name" value="Peptidase_G1"/>
    <property type="match status" value="1"/>
</dbReference>
<reference evidence="4 5" key="1">
    <citation type="submission" date="2019-06" db="EMBL/GenBank/DDBJ databases">
        <title>Genome Sequence of the Brown Rot Fungal Pathogen Monilinia fructicola.</title>
        <authorList>
            <person name="De Miccolis Angelini R.M."/>
            <person name="Landi L."/>
            <person name="Abate D."/>
            <person name="Pollastro S."/>
            <person name="Romanazzi G."/>
            <person name="Faretra F."/>
        </authorList>
    </citation>
    <scope>NUCLEOTIDE SEQUENCE [LARGE SCALE GENOMIC DNA]</scope>
    <source>
        <strain evidence="4 5">Mfrc123</strain>
    </source>
</reference>
<evidence type="ECO:0000313" key="5">
    <source>
        <dbReference type="Proteomes" id="UP000322873"/>
    </source>
</evidence>
<dbReference type="PRINTS" id="PR00977">
    <property type="entry name" value="SCYTLDPTASE"/>
</dbReference>
<feature type="signal peptide" evidence="3">
    <location>
        <begin position="1"/>
        <end position="18"/>
    </location>
</feature>
<proteinExistence type="predicted"/>
<dbReference type="InterPro" id="IPR038656">
    <property type="entry name" value="Peptidase_G1_sf"/>
</dbReference>
<sequence>MKFTSTLALSTLIASSLAAPAPAPAPASLTPTRSARSLARRGTKQGNDSYNTYWAGGVLDNLGKDEYKTVYGEFTVPVPKKGTAGETSAKVFTVSSWIGIDGWGQSETCQGLWQAGVDSTIDQNGKVTYGAWYEWYPADTLGFSNMPVTAGDLIAITLSYSAYTQGTVKIENKSTGKSETKTVESSSVLCGEAAEWIVEDLSVDDGNTGLASFGNVTFSNAFATTKEGKKVGPSGAILMDVETTKNEVLTQSKLSADSVFVAYNS</sequence>
<evidence type="ECO:0000313" key="4">
    <source>
        <dbReference type="EMBL" id="KAA8575272.1"/>
    </source>
</evidence>
<gene>
    <name evidence="4" type="ORF">EYC84_004456</name>
</gene>
<feature type="compositionally biased region" description="Low complexity" evidence="2">
    <location>
        <begin position="21"/>
        <end position="32"/>
    </location>
</feature>
<protein>
    <submittedName>
        <fullName evidence="4">Uncharacterized protein</fullName>
    </submittedName>
</protein>
<keyword evidence="5" id="KW-1185">Reference proteome</keyword>
<dbReference type="AlphaFoldDB" id="A0A5M9K5H1"/>
<keyword evidence="3" id="KW-0732">Signal</keyword>
<feature type="chain" id="PRO_5024423613" evidence="3">
    <location>
        <begin position="19"/>
        <end position="265"/>
    </location>
</feature>
<dbReference type="Proteomes" id="UP000322873">
    <property type="component" value="Unassembled WGS sequence"/>
</dbReference>
<name>A0A5M9K5H1_MONFR</name>
<dbReference type="EMBL" id="VICG01000002">
    <property type="protein sequence ID" value="KAA8575272.1"/>
    <property type="molecule type" value="Genomic_DNA"/>
</dbReference>
<dbReference type="Gene3D" id="2.60.120.700">
    <property type="entry name" value="Peptidase G1"/>
    <property type="match status" value="1"/>
</dbReference>
<dbReference type="PANTHER" id="PTHR37536">
    <property type="entry name" value="PUTATIVE (AFU_ORTHOLOGUE AFUA_3G02970)-RELATED"/>
    <property type="match status" value="1"/>
</dbReference>
<dbReference type="InterPro" id="IPR013320">
    <property type="entry name" value="ConA-like_dom_sf"/>
</dbReference>
<dbReference type="SUPFAM" id="SSF49899">
    <property type="entry name" value="Concanavalin A-like lectins/glucanases"/>
    <property type="match status" value="1"/>
</dbReference>
<evidence type="ECO:0000256" key="3">
    <source>
        <dbReference type="SAM" id="SignalP"/>
    </source>
</evidence>
<evidence type="ECO:0000256" key="2">
    <source>
        <dbReference type="SAM" id="MobiDB-lite"/>
    </source>
</evidence>
<dbReference type="PANTHER" id="PTHR37536:SF1">
    <property type="entry name" value="ASPERGILLOPEPSIN, PUTAITVE (AFU_ORTHOLOGUE AFUA_7G01200)"/>
    <property type="match status" value="1"/>
</dbReference>
<dbReference type="GO" id="GO:0070007">
    <property type="term" value="F:glutamic-type endopeptidase activity"/>
    <property type="evidence" value="ECO:0007669"/>
    <property type="project" value="InterPro"/>
</dbReference>
<dbReference type="InterPro" id="IPR000250">
    <property type="entry name" value="Peptidase_G1"/>
</dbReference>
<feature type="region of interest" description="Disordered" evidence="2">
    <location>
        <begin position="21"/>
        <end position="44"/>
    </location>
</feature>
<organism evidence="4 5">
    <name type="scientific">Monilinia fructicola</name>
    <name type="common">Brown rot fungus</name>
    <name type="synonym">Ciboria fructicola</name>
    <dbReference type="NCBI Taxonomy" id="38448"/>
    <lineage>
        <taxon>Eukaryota</taxon>
        <taxon>Fungi</taxon>
        <taxon>Dikarya</taxon>
        <taxon>Ascomycota</taxon>
        <taxon>Pezizomycotina</taxon>
        <taxon>Leotiomycetes</taxon>
        <taxon>Helotiales</taxon>
        <taxon>Sclerotiniaceae</taxon>
        <taxon>Monilinia</taxon>
    </lineage>
</organism>